<reference evidence="1 2" key="1">
    <citation type="journal article" date="2021" name="Sci. Rep.">
        <title>The distribution of antibiotic resistance genes in chicken gut microbiota commensals.</title>
        <authorList>
            <person name="Juricova H."/>
            <person name="Matiasovicova J."/>
            <person name="Kubasova T."/>
            <person name="Cejkova D."/>
            <person name="Rychlik I."/>
        </authorList>
    </citation>
    <scope>NUCLEOTIDE SEQUENCE [LARGE SCALE GENOMIC DNA]</scope>
    <source>
        <strain evidence="1 2">An574</strain>
    </source>
</reference>
<evidence type="ECO:0000313" key="1">
    <source>
        <dbReference type="EMBL" id="MBM6940052.1"/>
    </source>
</evidence>
<evidence type="ECO:0000313" key="2">
    <source>
        <dbReference type="Proteomes" id="UP000785625"/>
    </source>
</evidence>
<gene>
    <name evidence="1" type="ORF">H5975_00885</name>
</gene>
<accession>A0ABS2GUV8</accession>
<dbReference type="RefSeq" id="WP_204784497.1">
    <property type="nucleotide sequence ID" value="NZ_JACJKU010000005.1"/>
</dbReference>
<organism evidence="1 2">
    <name type="scientific">Limosilactobacillus coleohominis</name>
    <dbReference type="NCBI Taxonomy" id="181675"/>
    <lineage>
        <taxon>Bacteria</taxon>
        <taxon>Bacillati</taxon>
        <taxon>Bacillota</taxon>
        <taxon>Bacilli</taxon>
        <taxon>Lactobacillales</taxon>
        <taxon>Lactobacillaceae</taxon>
        <taxon>Limosilactobacillus</taxon>
    </lineage>
</organism>
<sequence length="159" mass="18841">MKTKMNVVFLMNLINLVGETRYTLVSQFNELEDYLNRAGEMIPQTITTLDKYVNGVNQMIDQGLYEPETAKRVLMKFDTEYNILAVDPEWRDVAREYCTYVKRDMCSSHNAPDIEDNFGVSLLFEYGNGSPMLSRWELYEFWKVWKKKQLNINRKKVKQ</sequence>
<name>A0ABS2GUV8_9LACO</name>
<protein>
    <submittedName>
        <fullName evidence="1">Uncharacterized protein</fullName>
    </submittedName>
</protein>
<dbReference type="EMBL" id="JACJKU010000005">
    <property type="protein sequence ID" value="MBM6940052.1"/>
    <property type="molecule type" value="Genomic_DNA"/>
</dbReference>
<keyword evidence="2" id="KW-1185">Reference proteome</keyword>
<proteinExistence type="predicted"/>
<comment type="caution">
    <text evidence="1">The sequence shown here is derived from an EMBL/GenBank/DDBJ whole genome shotgun (WGS) entry which is preliminary data.</text>
</comment>
<dbReference type="Proteomes" id="UP000785625">
    <property type="component" value="Unassembled WGS sequence"/>
</dbReference>